<protein>
    <submittedName>
        <fullName evidence="1">Uncharacterized protein</fullName>
    </submittedName>
</protein>
<comment type="caution">
    <text evidence="1">The sequence shown here is derived from an EMBL/GenBank/DDBJ whole genome shotgun (WGS) entry which is preliminary data.</text>
</comment>
<accession>A0A3S1C5X4</accession>
<evidence type="ECO:0000313" key="1">
    <source>
        <dbReference type="EMBL" id="RUT43778.1"/>
    </source>
</evidence>
<evidence type="ECO:0000313" key="2">
    <source>
        <dbReference type="Proteomes" id="UP000279446"/>
    </source>
</evidence>
<dbReference type="Proteomes" id="UP000279446">
    <property type="component" value="Unassembled WGS sequence"/>
</dbReference>
<sequence>MSKVLTSYFDRCDCSHLRAPLSIIQKGTLGFRDPFIVTEIDPKYFSLITKAMATSAMAISDNGRNAGQNCLLSVT</sequence>
<dbReference type="EMBL" id="RZNY01000017">
    <property type="protein sequence ID" value="RUT43778.1"/>
    <property type="molecule type" value="Genomic_DNA"/>
</dbReference>
<organism evidence="1 2">
    <name type="scientific">Paenibacillus anaericanus</name>
    <dbReference type="NCBI Taxonomy" id="170367"/>
    <lineage>
        <taxon>Bacteria</taxon>
        <taxon>Bacillati</taxon>
        <taxon>Bacillota</taxon>
        <taxon>Bacilli</taxon>
        <taxon>Bacillales</taxon>
        <taxon>Paenibacillaceae</taxon>
        <taxon>Paenibacillus</taxon>
    </lineage>
</organism>
<dbReference type="AlphaFoldDB" id="A0A3S1C5X4"/>
<name>A0A3S1C5X4_9BACL</name>
<keyword evidence="2" id="KW-1185">Reference proteome</keyword>
<reference evidence="1 2" key="1">
    <citation type="submission" date="2018-12" db="EMBL/GenBank/DDBJ databases">
        <authorList>
            <person name="Sun L."/>
            <person name="Chen Z."/>
        </authorList>
    </citation>
    <scope>NUCLEOTIDE SEQUENCE [LARGE SCALE GENOMIC DNA]</scope>
    <source>
        <strain evidence="1 2">DSM 15890</strain>
    </source>
</reference>
<proteinExistence type="predicted"/>
<gene>
    <name evidence="1" type="ORF">EJP82_18920</name>
</gene>